<organism evidence="11 12">
    <name type="scientific">Hydrocarboniclastica marina</name>
    <dbReference type="NCBI Taxonomy" id="2259620"/>
    <lineage>
        <taxon>Bacteria</taxon>
        <taxon>Pseudomonadati</taxon>
        <taxon>Pseudomonadota</taxon>
        <taxon>Gammaproteobacteria</taxon>
        <taxon>Alteromonadales</taxon>
        <taxon>Alteromonadaceae</taxon>
        <taxon>Hydrocarboniclastica</taxon>
    </lineage>
</organism>
<dbReference type="InterPro" id="IPR011034">
    <property type="entry name" value="Formyl_transferase-like_C_sf"/>
</dbReference>
<proteinExistence type="inferred from homology"/>
<evidence type="ECO:0000259" key="10">
    <source>
        <dbReference type="Pfam" id="PF02911"/>
    </source>
</evidence>
<keyword evidence="12" id="KW-1185">Reference proteome</keyword>
<dbReference type="SUPFAM" id="SSF53328">
    <property type="entry name" value="Formyltransferase"/>
    <property type="match status" value="1"/>
</dbReference>
<comment type="similarity">
    <text evidence="2 8">Belongs to the Fmt family.</text>
</comment>
<evidence type="ECO:0000256" key="3">
    <source>
        <dbReference type="ARBA" id="ARBA00012261"/>
    </source>
</evidence>
<dbReference type="Pfam" id="PF00551">
    <property type="entry name" value="Formyl_trans_N"/>
    <property type="match status" value="1"/>
</dbReference>
<evidence type="ECO:0000256" key="8">
    <source>
        <dbReference type="HAMAP-Rule" id="MF_00182"/>
    </source>
</evidence>
<dbReference type="OrthoDB" id="9802815at2"/>
<dbReference type="EC" id="2.1.2.9" evidence="3 8"/>
<dbReference type="Proteomes" id="UP000298049">
    <property type="component" value="Chromosome"/>
</dbReference>
<accession>A0A4P7XCC6</accession>
<dbReference type="InterPro" id="IPR002376">
    <property type="entry name" value="Formyl_transf_N"/>
</dbReference>
<dbReference type="CDD" id="cd08646">
    <property type="entry name" value="FMT_core_Met-tRNA-FMT_N"/>
    <property type="match status" value="1"/>
</dbReference>
<dbReference type="PROSITE" id="PS00373">
    <property type="entry name" value="GART"/>
    <property type="match status" value="1"/>
</dbReference>
<feature type="binding site" evidence="8">
    <location>
        <begin position="109"/>
        <end position="112"/>
    </location>
    <ligand>
        <name>(6S)-5,6,7,8-tetrahydrofolate</name>
        <dbReference type="ChEBI" id="CHEBI:57453"/>
    </ligand>
</feature>
<evidence type="ECO:0000256" key="5">
    <source>
        <dbReference type="ARBA" id="ARBA00022679"/>
    </source>
</evidence>
<dbReference type="InterPro" id="IPR041711">
    <property type="entry name" value="Met-tRNA-FMT_N"/>
</dbReference>
<dbReference type="HAMAP" id="MF_00182">
    <property type="entry name" value="Formyl_trans"/>
    <property type="match status" value="1"/>
</dbReference>
<dbReference type="InterPro" id="IPR001555">
    <property type="entry name" value="GART_AS"/>
</dbReference>
<dbReference type="InterPro" id="IPR005794">
    <property type="entry name" value="Fmt"/>
</dbReference>
<dbReference type="Gene3D" id="3.40.50.170">
    <property type="entry name" value="Formyl transferase, N-terminal domain"/>
    <property type="match status" value="1"/>
</dbReference>
<dbReference type="GO" id="GO:0004479">
    <property type="term" value="F:methionyl-tRNA formyltransferase activity"/>
    <property type="evidence" value="ECO:0007669"/>
    <property type="project" value="UniProtKB-UniRule"/>
</dbReference>
<protein>
    <recommendedName>
        <fullName evidence="4 8">Methionyl-tRNA formyltransferase</fullName>
        <ecNumber evidence="3 8">2.1.2.9</ecNumber>
    </recommendedName>
</protein>
<evidence type="ECO:0000313" key="12">
    <source>
        <dbReference type="Proteomes" id="UP000298049"/>
    </source>
</evidence>
<dbReference type="KEGG" id="hmi:soil367_00115"/>
<dbReference type="InterPro" id="IPR037022">
    <property type="entry name" value="Formyl_trans_C_sf"/>
</dbReference>
<keyword evidence="5 8" id="KW-0808">Transferase</keyword>
<dbReference type="InterPro" id="IPR044135">
    <property type="entry name" value="Met-tRNA-FMT_C"/>
</dbReference>
<dbReference type="FunFam" id="3.40.50.12230:FF:000001">
    <property type="entry name" value="Methionyl-tRNA formyltransferase"/>
    <property type="match status" value="1"/>
</dbReference>
<dbReference type="CDD" id="cd08704">
    <property type="entry name" value="Met_tRNA_FMT_C"/>
    <property type="match status" value="1"/>
</dbReference>
<reference evidence="11 12" key="1">
    <citation type="submission" date="2018-07" db="EMBL/GenBank/DDBJ databases">
        <title>Marsedoiliclastica nanhaica gen. nov. sp. nov., a novel marine hydrocarbonoclastic bacterium isolated from an in-situ enriched hydrocarbon-degrading consortium in deep-sea sediment.</title>
        <authorList>
            <person name="Dong C."/>
            <person name="Ma T."/>
            <person name="Liu R."/>
            <person name="Shao Z."/>
        </authorList>
    </citation>
    <scope>NUCLEOTIDE SEQUENCE [LARGE SCALE GENOMIC DNA]</scope>
    <source>
        <strain evidence="12">soil36-7</strain>
    </source>
</reference>
<evidence type="ECO:0000256" key="4">
    <source>
        <dbReference type="ARBA" id="ARBA00016014"/>
    </source>
</evidence>
<dbReference type="Gene3D" id="3.10.25.10">
    <property type="entry name" value="Formyl transferase, C-terminal domain"/>
    <property type="match status" value="1"/>
</dbReference>
<dbReference type="SUPFAM" id="SSF50486">
    <property type="entry name" value="FMT C-terminal domain-like"/>
    <property type="match status" value="1"/>
</dbReference>
<dbReference type="EMBL" id="CP031093">
    <property type="protein sequence ID" value="QCF24489.1"/>
    <property type="molecule type" value="Genomic_DNA"/>
</dbReference>
<evidence type="ECO:0000256" key="1">
    <source>
        <dbReference type="ARBA" id="ARBA00002606"/>
    </source>
</evidence>
<feature type="domain" description="Formyl transferase C-terminal" evidence="10">
    <location>
        <begin position="203"/>
        <end position="302"/>
    </location>
</feature>
<evidence type="ECO:0000256" key="6">
    <source>
        <dbReference type="ARBA" id="ARBA00022917"/>
    </source>
</evidence>
<dbReference type="InterPro" id="IPR005793">
    <property type="entry name" value="Formyl_trans_C"/>
</dbReference>
<dbReference type="AlphaFoldDB" id="A0A4P7XCC6"/>
<feature type="domain" description="Formyl transferase N-terminal" evidence="9">
    <location>
        <begin position="1"/>
        <end position="180"/>
    </location>
</feature>
<dbReference type="InterPro" id="IPR036477">
    <property type="entry name" value="Formyl_transf_N_sf"/>
</dbReference>
<keyword evidence="6 8" id="KW-0648">Protein biosynthesis</keyword>
<evidence type="ECO:0000256" key="7">
    <source>
        <dbReference type="ARBA" id="ARBA00048558"/>
    </source>
</evidence>
<evidence type="ECO:0000313" key="11">
    <source>
        <dbReference type="EMBL" id="QCF24489.1"/>
    </source>
</evidence>
<name>A0A4P7XCC6_9ALTE</name>
<evidence type="ECO:0000259" key="9">
    <source>
        <dbReference type="Pfam" id="PF00551"/>
    </source>
</evidence>
<dbReference type="PANTHER" id="PTHR11138:SF5">
    <property type="entry name" value="METHIONYL-TRNA FORMYLTRANSFERASE, MITOCHONDRIAL"/>
    <property type="match status" value="1"/>
</dbReference>
<comment type="function">
    <text evidence="1 8">Attaches a formyl group to the free amino group of methionyl-tRNA(fMet). The formyl group appears to play a dual role in the initiator identity of N-formylmethionyl-tRNA by promoting its recognition by IF2 and preventing the misappropriation of this tRNA by the elongation apparatus.</text>
</comment>
<evidence type="ECO:0000256" key="2">
    <source>
        <dbReference type="ARBA" id="ARBA00010699"/>
    </source>
</evidence>
<dbReference type="NCBIfam" id="TIGR00460">
    <property type="entry name" value="fmt"/>
    <property type="match status" value="1"/>
</dbReference>
<comment type="catalytic activity">
    <reaction evidence="7 8">
        <text>L-methionyl-tRNA(fMet) + (6R)-10-formyltetrahydrofolate = N-formyl-L-methionyl-tRNA(fMet) + (6S)-5,6,7,8-tetrahydrofolate + H(+)</text>
        <dbReference type="Rhea" id="RHEA:24380"/>
        <dbReference type="Rhea" id="RHEA-COMP:9952"/>
        <dbReference type="Rhea" id="RHEA-COMP:9953"/>
        <dbReference type="ChEBI" id="CHEBI:15378"/>
        <dbReference type="ChEBI" id="CHEBI:57453"/>
        <dbReference type="ChEBI" id="CHEBI:78530"/>
        <dbReference type="ChEBI" id="CHEBI:78844"/>
        <dbReference type="ChEBI" id="CHEBI:195366"/>
        <dbReference type="EC" id="2.1.2.9"/>
    </reaction>
</comment>
<sequence>MRLVFAGTPDFAASSLQALIDAGHELAAVYTQPDRPAGRGRKAQASPVKTLALAHGIPVEQPENLKDSAAQARLAGYKADAMIVAAYGLLLPPRVLTLPRLGCLNVHASLLPRWRGAAPIQRAIAAGDTETGITIMQMDEGLDTGAMLLTRAVPINDRDTGGSLHDRLAQVGGEALVDALLGLQQDELVPQAQDDTQAVYAHKLNKAEAAIDWTRSALALERQIRAFNPWPVAYTDDGDNRIRVLEAAVVDLPSGAADAPPGCVVSRDRNGIVVRCGEGALSLIKLQLPGGRAQSVTDIVNGGKPVLQQGALLQ</sequence>
<dbReference type="PANTHER" id="PTHR11138">
    <property type="entry name" value="METHIONYL-TRNA FORMYLTRANSFERASE"/>
    <property type="match status" value="1"/>
</dbReference>
<dbReference type="Pfam" id="PF02911">
    <property type="entry name" value="Formyl_trans_C"/>
    <property type="match status" value="1"/>
</dbReference>
<dbReference type="GO" id="GO:0005829">
    <property type="term" value="C:cytosol"/>
    <property type="evidence" value="ECO:0007669"/>
    <property type="project" value="TreeGrafter"/>
</dbReference>
<gene>
    <name evidence="8" type="primary">fmt</name>
    <name evidence="11" type="ORF">soil367_00115</name>
</gene>